<keyword evidence="2" id="KW-1185">Reference proteome</keyword>
<dbReference type="Proteomes" id="UP001164250">
    <property type="component" value="Chromosome 11"/>
</dbReference>
<comment type="caution">
    <text evidence="1">The sequence shown here is derived from an EMBL/GenBank/DDBJ whole genome shotgun (WGS) entry which is preliminary data.</text>
</comment>
<proteinExistence type="predicted"/>
<dbReference type="EMBL" id="CM047907">
    <property type="protein sequence ID" value="KAJ0084278.1"/>
    <property type="molecule type" value="Genomic_DNA"/>
</dbReference>
<accession>A0ACC1AD33</accession>
<evidence type="ECO:0000313" key="1">
    <source>
        <dbReference type="EMBL" id="KAJ0084278.1"/>
    </source>
</evidence>
<organism evidence="1 2">
    <name type="scientific">Pistacia atlantica</name>
    <dbReference type="NCBI Taxonomy" id="434234"/>
    <lineage>
        <taxon>Eukaryota</taxon>
        <taxon>Viridiplantae</taxon>
        <taxon>Streptophyta</taxon>
        <taxon>Embryophyta</taxon>
        <taxon>Tracheophyta</taxon>
        <taxon>Spermatophyta</taxon>
        <taxon>Magnoliopsida</taxon>
        <taxon>eudicotyledons</taxon>
        <taxon>Gunneridae</taxon>
        <taxon>Pentapetalae</taxon>
        <taxon>rosids</taxon>
        <taxon>malvids</taxon>
        <taxon>Sapindales</taxon>
        <taxon>Anacardiaceae</taxon>
        <taxon>Pistacia</taxon>
    </lineage>
</organism>
<sequence>MLVVWVMLMLLSWQKTSLNVIKSSCQEKCGNVISVPYPFGIDDQSCAYENFLLQCNRNETPPVLIFGNNMIALNISLEEGGHRRGGWPAWTHLLAATMSLGGPTFSVKASHWIGILGNFGSGCVSLCTEESYKDLTDQDSCSGIGCCQTPIPESLKTLNISICHVNDHKEVWRFNPSDYAILADIESTFNISDWEISDTSYFDKTVKSNLTIEWVVKEEITCDEASANSSENMCGPNSKCIYSENGKGYRCLWKDGFHGNPYLPLGCQAVHLACRATEKKVAKDFV</sequence>
<evidence type="ECO:0000313" key="2">
    <source>
        <dbReference type="Proteomes" id="UP001164250"/>
    </source>
</evidence>
<reference evidence="2" key="1">
    <citation type="journal article" date="2023" name="G3 (Bethesda)">
        <title>Genome assembly and association tests identify interacting loci associated with vigor, precocity, and sex in interspecific pistachio rootstocks.</title>
        <authorList>
            <person name="Palmer W."/>
            <person name="Jacygrad E."/>
            <person name="Sagayaradj S."/>
            <person name="Cavanaugh K."/>
            <person name="Han R."/>
            <person name="Bertier L."/>
            <person name="Beede B."/>
            <person name="Kafkas S."/>
            <person name="Golino D."/>
            <person name="Preece J."/>
            <person name="Michelmore R."/>
        </authorList>
    </citation>
    <scope>NUCLEOTIDE SEQUENCE [LARGE SCALE GENOMIC DNA]</scope>
</reference>
<protein>
    <submittedName>
        <fullName evidence="1">Uncharacterized protein</fullName>
    </submittedName>
</protein>
<name>A0ACC1AD33_9ROSI</name>
<gene>
    <name evidence="1" type="ORF">Patl1_30120</name>
</gene>